<dbReference type="GO" id="GO:0006915">
    <property type="term" value="P:apoptotic process"/>
    <property type="evidence" value="ECO:0007669"/>
    <property type="project" value="TreeGrafter"/>
</dbReference>
<dbReference type="RefSeq" id="XP_005185424.2">
    <property type="nucleotide sequence ID" value="XM_005185367.4"/>
</dbReference>
<evidence type="ECO:0000256" key="6">
    <source>
        <dbReference type="RuleBase" id="RU003971"/>
    </source>
</evidence>
<reference evidence="11" key="2">
    <citation type="submission" date="2025-05" db="UniProtKB">
        <authorList>
            <consortium name="RefSeq"/>
        </authorList>
    </citation>
    <scope>IDENTIFICATION</scope>
    <source>
        <strain evidence="11">Aabys</strain>
        <tissue evidence="11">Whole body</tissue>
    </source>
</reference>
<evidence type="ECO:0000313" key="11">
    <source>
        <dbReference type="RefSeq" id="XP_058977751.1"/>
    </source>
</evidence>
<evidence type="ECO:0000259" key="8">
    <source>
        <dbReference type="PROSITE" id="PS50208"/>
    </source>
</evidence>
<evidence type="ECO:0000256" key="2">
    <source>
        <dbReference type="ARBA" id="ARBA00022670"/>
    </source>
</evidence>
<keyword evidence="4" id="KW-0788">Thiol protease</keyword>
<organism evidence="9">
    <name type="scientific">Musca domestica</name>
    <name type="common">House fly</name>
    <dbReference type="NCBI Taxonomy" id="7370"/>
    <lineage>
        <taxon>Eukaryota</taxon>
        <taxon>Metazoa</taxon>
        <taxon>Ecdysozoa</taxon>
        <taxon>Arthropoda</taxon>
        <taxon>Hexapoda</taxon>
        <taxon>Insecta</taxon>
        <taxon>Pterygota</taxon>
        <taxon>Neoptera</taxon>
        <taxon>Endopterygota</taxon>
        <taxon>Diptera</taxon>
        <taxon>Brachycera</taxon>
        <taxon>Muscomorpha</taxon>
        <taxon>Muscoidea</taxon>
        <taxon>Muscidae</taxon>
        <taxon>Musca</taxon>
    </lineage>
</organism>
<dbReference type="InterPro" id="IPR016129">
    <property type="entry name" value="Caspase_his_AS"/>
</dbReference>
<dbReference type="PROSITE" id="PS01121">
    <property type="entry name" value="CASPASE_HIS"/>
    <property type="match status" value="1"/>
</dbReference>
<accession>A0A1I8ME07</accession>
<dbReference type="GO" id="GO:0043525">
    <property type="term" value="P:positive regulation of neuron apoptotic process"/>
    <property type="evidence" value="ECO:0007669"/>
    <property type="project" value="TreeGrafter"/>
</dbReference>
<evidence type="ECO:0000256" key="5">
    <source>
        <dbReference type="ARBA" id="ARBA00023145"/>
    </source>
</evidence>
<dbReference type="GO" id="GO:0005737">
    <property type="term" value="C:cytoplasm"/>
    <property type="evidence" value="ECO:0007669"/>
    <property type="project" value="TreeGrafter"/>
</dbReference>
<evidence type="ECO:0000259" key="7">
    <source>
        <dbReference type="PROSITE" id="PS50207"/>
    </source>
</evidence>
<evidence type="ECO:0000313" key="9">
    <source>
        <dbReference type="EnsemblMetazoa" id="MDOA003924-PA"/>
    </source>
</evidence>
<keyword evidence="5" id="KW-0865">Zymogen</keyword>
<dbReference type="SMART" id="SM00115">
    <property type="entry name" value="CASc"/>
    <property type="match status" value="1"/>
</dbReference>
<dbReference type="InterPro" id="IPR029030">
    <property type="entry name" value="Caspase-like_dom_sf"/>
</dbReference>
<dbReference type="eggNOG" id="KOG3573">
    <property type="taxonomic scope" value="Eukaryota"/>
</dbReference>
<comment type="similarity">
    <text evidence="1 6">Belongs to the peptidase C14A family.</text>
</comment>
<keyword evidence="2" id="KW-0645">Protease</keyword>
<proteinExistence type="inferred from homology"/>
<dbReference type="Proteomes" id="UP001652621">
    <property type="component" value="Unplaced"/>
</dbReference>
<dbReference type="PANTHER" id="PTHR10454:SF232">
    <property type="entry name" value="AT03047P-RELATED"/>
    <property type="match status" value="1"/>
</dbReference>
<dbReference type="PROSITE" id="PS01122">
    <property type="entry name" value="CASPASE_CYS"/>
    <property type="match status" value="1"/>
</dbReference>
<dbReference type="OrthoDB" id="6116485at2759"/>
<dbReference type="AlphaFoldDB" id="A0A1I8ME07"/>
<sequence length="316" mass="35912">MDESDFSVFKKSSKKKHDKADATTCNNTTAAHTADDLIPEFEKNVIVSIPTDEDEYRVDNPHIGIALIFNHKEVKGEKQRAGTEKDRDDMQATLLKFGFDVRVYNDLTFAEVTETLKATSKEDHSQNDCLVVVVMSHGLEGKVYARDMAYPVERLWNPFLGQNCKSLIDKPKLFFIQACRGENLEKPVTYTRFAPMSRALDATPAKPQPVTYAIPNTADILVMYSTFEKYYSFRNVENGSWFIQTFCEVFNHAAATTALSEKGAELLRLLTAINRLVAYDYQSNAKVEALNQMKEMPNFMSTLTKTFYLHVKKPKP</sequence>
<dbReference type="PRINTS" id="PR00376">
    <property type="entry name" value="IL1BCENZYME"/>
</dbReference>
<dbReference type="GO" id="GO:0004197">
    <property type="term" value="F:cysteine-type endopeptidase activity"/>
    <property type="evidence" value="ECO:0007669"/>
    <property type="project" value="InterPro"/>
</dbReference>
<keyword evidence="3" id="KW-0378">Hydrolase</keyword>
<name>A0A1I8ME07_MUSDO</name>
<dbReference type="SUPFAM" id="SSF52129">
    <property type="entry name" value="Caspase-like"/>
    <property type="match status" value="1"/>
</dbReference>
<dbReference type="PANTHER" id="PTHR10454">
    <property type="entry name" value="CASPASE"/>
    <property type="match status" value="1"/>
</dbReference>
<dbReference type="KEGG" id="mde:101896713"/>
<feature type="domain" description="Caspase family p20" evidence="8">
    <location>
        <begin position="62"/>
        <end position="183"/>
    </location>
</feature>
<dbReference type="InterPro" id="IPR002398">
    <property type="entry name" value="Pept_C14"/>
</dbReference>
<keyword evidence="10" id="KW-1185">Reference proteome</keyword>
<protein>
    <submittedName>
        <fullName evidence="11">Caspase-3-like</fullName>
    </submittedName>
</protein>
<evidence type="ECO:0000256" key="4">
    <source>
        <dbReference type="ARBA" id="ARBA00022807"/>
    </source>
</evidence>
<dbReference type="CDD" id="cd00032">
    <property type="entry name" value="CASc"/>
    <property type="match status" value="1"/>
</dbReference>
<dbReference type="InterPro" id="IPR015917">
    <property type="entry name" value="Pept_C14A"/>
</dbReference>
<dbReference type="InterPro" id="IPR033139">
    <property type="entry name" value="Caspase_cys_AS"/>
</dbReference>
<dbReference type="EnsemblMetazoa" id="MDOA003924-RA">
    <property type="protein sequence ID" value="MDOA003924-PA"/>
    <property type="gene ID" value="MDOA003924"/>
</dbReference>
<dbReference type="Gene3D" id="3.40.50.1460">
    <property type="match status" value="1"/>
</dbReference>
<dbReference type="InterPro" id="IPR002138">
    <property type="entry name" value="Pept_C14_p10"/>
</dbReference>
<dbReference type="Pfam" id="PF00656">
    <property type="entry name" value="Peptidase_C14"/>
    <property type="match status" value="1"/>
</dbReference>
<dbReference type="VEuPathDB" id="VectorBase:MDOA003924"/>
<dbReference type="PROSITE" id="PS50207">
    <property type="entry name" value="CASPASE_P10"/>
    <property type="match status" value="1"/>
</dbReference>
<evidence type="ECO:0000256" key="1">
    <source>
        <dbReference type="ARBA" id="ARBA00010134"/>
    </source>
</evidence>
<dbReference type="InterPro" id="IPR011600">
    <property type="entry name" value="Pept_C14_caspase"/>
</dbReference>
<evidence type="ECO:0000313" key="10">
    <source>
        <dbReference type="Proteomes" id="UP001652621"/>
    </source>
</evidence>
<evidence type="ECO:0000256" key="3">
    <source>
        <dbReference type="ARBA" id="ARBA00022801"/>
    </source>
</evidence>
<feature type="domain" description="Caspase family p10" evidence="7">
    <location>
        <begin position="210"/>
        <end position="311"/>
    </location>
</feature>
<gene>
    <name evidence="9" type="primary">101896713</name>
    <name evidence="11" type="synonym">LOC131802175</name>
</gene>
<dbReference type="PROSITE" id="PS50208">
    <property type="entry name" value="CASPASE_P20"/>
    <property type="match status" value="1"/>
</dbReference>
<dbReference type="RefSeq" id="XP_058977751.1">
    <property type="nucleotide sequence ID" value="XM_059121768.1"/>
</dbReference>
<reference evidence="9" key="1">
    <citation type="submission" date="2020-05" db="UniProtKB">
        <authorList>
            <consortium name="EnsemblMetazoa"/>
        </authorList>
    </citation>
    <scope>IDENTIFICATION</scope>
    <source>
        <strain evidence="9">Aabys</strain>
    </source>
</reference>
<dbReference type="VEuPathDB" id="VectorBase:MDOMA2_019188"/>
<dbReference type="InterPro" id="IPR001309">
    <property type="entry name" value="Pept_C14_p20"/>
</dbReference>
<dbReference type="GO" id="GO:0006508">
    <property type="term" value="P:proteolysis"/>
    <property type="evidence" value="ECO:0007669"/>
    <property type="project" value="UniProtKB-KW"/>
</dbReference>
<dbReference type="STRING" id="7370.A0A1I8ME07"/>